<keyword evidence="3" id="KW-1185">Reference proteome</keyword>
<dbReference type="InterPro" id="IPR010982">
    <property type="entry name" value="Lambda_DNA-bd_dom_sf"/>
</dbReference>
<dbReference type="STRING" id="1873176.BFN67_01230"/>
<dbReference type="CDD" id="cd00093">
    <property type="entry name" value="HTH_XRE"/>
    <property type="match status" value="1"/>
</dbReference>
<dbReference type="GO" id="GO:0003677">
    <property type="term" value="F:DNA binding"/>
    <property type="evidence" value="ECO:0007669"/>
    <property type="project" value="InterPro"/>
</dbReference>
<dbReference type="EMBL" id="MDET01000001">
    <property type="protein sequence ID" value="OQM77492.1"/>
    <property type="molecule type" value="Genomic_DNA"/>
</dbReference>
<evidence type="ECO:0000259" key="1">
    <source>
        <dbReference type="PROSITE" id="PS50943"/>
    </source>
</evidence>
<dbReference type="PROSITE" id="PS50943">
    <property type="entry name" value="HTH_CROC1"/>
    <property type="match status" value="1"/>
</dbReference>
<dbReference type="OrthoDB" id="8895516at2"/>
<feature type="domain" description="HTH cro/C1-type" evidence="1">
    <location>
        <begin position="14"/>
        <end position="70"/>
    </location>
</feature>
<dbReference type="AlphaFoldDB" id="A0A1V8RWC8"/>
<comment type="caution">
    <text evidence="2">The sequence shown here is derived from an EMBL/GenBank/DDBJ whole genome shotgun (WGS) entry which is preliminary data.</text>
</comment>
<reference evidence="2 3" key="1">
    <citation type="journal article" date="2016" name="Int. J. Syst. Evol. Microbiol.">
        <title>Pseudaminobacter manganicus sp. nov., isolated from sludge of a manganese mine.</title>
        <authorList>
            <person name="Li J."/>
            <person name="Huang J."/>
            <person name="Liao S."/>
            <person name="Wang G."/>
        </authorList>
    </citation>
    <scope>NUCLEOTIDE SEQUENCE [LARGE SCALE GENOMIC DNA]</scope>
    <source>
        <strain evidence="2 3">JH-7</strain>
    </source>
</reference>
<evidence type="ECO:0000313" key="3">
    <source>
        <dbReference type="Proteomes" id="UP000191905"/>
    </source>
</evidence>
<dbReference type="InterPro" id="IPR001387">
    <property type="entry name" value="Cro/C1-type_HTH"/>
</dbReference>
<protein>
    <submittedName>
        <fullName evidence="2">Transcriptional regulator</fullName>
    </submittedName>
</protein>
<dbReference type="RefSeq" id="WP_080917757.1">
    <property type="nucleotide sequence ID" value="NZ_MDET01000001.1"/>
</dbReference>
<gene>
    <name evidence="2" type="ORF">BFN67_01230</name>
</gene>
<dbReference type="Pfam" id="PF01381">
    <property type="entry name" value="HTH_3"/>
    <property type="match status" value="1"/>
</dbReference>
<dbReference type="SMART" id="SM00530">
    <property type="entry name" value="HTH_XRE"/>
    <property type="match status" value="1"/>
</dbReference>
<evidence type="ECO:0000313" key="2">
    <source>
        <dbReference type="EMBL" id="OQM77492.1"/>
    </source>
</evidence>
<organism evidence="2 3">
    <name type="scientific">Manganibacter manganicus</name>
    <dbReference type="NCBI Taxonomy" id="1873176"/>
    <lineage>
        <taxon>Bacteria</taxon>
        <taxon>Pseudomonadati</taxon>
        <taxon>Pseudomonadota</taxon>
        <taxon>Alphaproteobacteria</taxon>
        <taxon>Hyphomicrobiales</taxon>
        <taxon>Phyllobacteriaceae</taxon>
        <taxon>Manganibacter</taxon>
    </lineage>
</organism>
<dbReference type="SUPFAM" id="SSF47413">
    <property type="entry name" value="lambda repressor-like DNA-binding domains"/>
    <property type="match status" value="1"/>
</dbReference>
<name>A0A1V8RWC8_9HYPH</name>
<accession>A0A1V8RWC8</accession>
<proteinExistence type="predicted"/>
<sequence>MDKRDLSGVFRDRLRLLLTRSDLNQSAFAATVGIDRSALSQLLSGTSTRLPRAETLLNIAARFEVSLDWMLGLSHDEGVTGEIRESLEIEEASGGFDQTLLAKWHAEAIGTKIRYVPAGIPDLLRTEALVEYESGITNRSRETQIDETQYRIDYNRRPETDMEVCMPRHTLEIFARGLGIWSGFPPAARRAQLLYMAHLLEDLYPTFRLFLYDGRARYSIPYTIFGPYRAAIYVGDMYLVLSAAQPIQKFTRHFDNLIRAADINAHEAGNFARQLAEMVIATDTADIDII</sequence>
<dbReference type="Gene3D" id="1.10.260.40">
    <property type="entry name" value="lambda repressor-like DNA-binding domains"/>
    <property type="match status" value="1"/>
</dbReference>
<dbReference type="Proteomes" id="UP000191905">
    <property type="component" value="Unassembled WGS sequence"/>
</dbReference>